<dbReference type="GO" id="GO:0005737">
    <property type="term" value="C:cytoplasm"/>
    <property type="evidence" value="ECO:0007669"/>
    <property type="project" value="UniProtKB-ARBA"/>
</dbReference>
<accession>A0AAF0ZXH5</accession>
<dbReference type="SMART" id="SM00053">
    <property type="entry name" value="DYNc"/>
    <property type="match status" value="1"/>
</dbReference>
<dbReference type="InterPro" id="IPR045063">
    <property type="entry name" value="Dynamin_N"/>
</dbReference>
<evidence type="ECO:0000256" key="3">
    <source>
        <dbReference type="RuleBase" id="RU003932"/>
    </source>
</evidence>
<dbReference type="Gene3D" id="3.40.50.300">
    <property type="entry name" value="P-loop containing nucleotide triphosphate hydrolases"/>
    <property type="match status" value="1"/>
</dbReference>
<feature type="domain" description="Dynamin-type G" evidence="5">
    <location>
        <begin position="77"/>
        <end position="336"/>
    </location>
</feature>
<dbReference type="EMBL" id="CP133622">
    <property type="protein sequence ID" value="WMV56132.1"/>
    <property type="molecule type" value="Genomic_DNA"/>
</dbReference>
<feature type="compositionally biased region" description="Low complexity" evidence="4">
    <location>
        <begin position="1"/>
        <end position="13"/>
    </location>
</feature>
<gene>
    <name evidence="6" type="ORF">MTR67_049517</name>
</gene>
<dbReference type="FunFam" id="3.40.50.300:FF:001237">
    <property type="entry name" value="Dynamin-related protein 4C"/>
    <property type="match status" value="1"/>
</dbReference>
<reference evidence="6" key="1">
    <citation type="submission" date="2023-08" db="EMBL/GenBank/DDBJ databases">
        <title>A de novo genome assembly of Solanum verrucosum Schlechtendal, a Mexican diploid species geographically isolated from the other diploid A-genome species in potato relatives.</title>
        <authorList>
            <person name="Hosaka K."/>
        </authorList>
    </citation>
    <scope>NUCLEOTIDE SEQUENCE</scope>
    <source>
        <tissue evidence="6">Young leaves</tissue>
    </source>
</reference>
<feature type="region of interest" description="Disordered" evidence="4">
    <location>
        <begin position="1"/>
        <end position="23"/>
    </location>
</feature>
<dbReference type="InterPro" id="IPR030381">
    <property type="entry name" value="G_DYNAMIN_dom"/>
</dbReference>
<dbReference type="InterPro" id="IPR001401">
    <property type="entry name" value="Dynamin_GTPase"/>
</dbReference>
<protein>
    <recommendedName>
        <fullName evidence="5">Dynamin-type G domain-containing protein</fullName>
    </recommendedName>
</protein>
<comment type="similarity">
    <text evidence="3">Belongs to the TRAFAC class dynamin-like GTPase superfamily. Dynamin/Fzo/YdjA family.</text>
</comment>
<dbReference type="PROSITE" id="PS51718">
    <property type="entry name" value="G_DYNAMIN_2"/>
    <property type="match status" value="1"/>
</dbReference>
<dbReference type="GO" id="GO:0016020">
    <property type="term" value="C:membrane"/>
    <property type="evidence" value="ECO:0007669"/>
    <property type="project" value="TreeGrafter"/>
</dbReference>
<dbReference type="InterPro" id="IPR019762">
    <property type="entry name" value="Dynamin_GTPase_CS"/>
</dbReference>
<dbReference type="AlphaFoldDB" id="A0AAF0ZXH5"/>
<dbReference type="GO" id="GO:0003924">
    <property type="term" value="F:GTPase activity"/>
    <property type="evidence" value="ECO:0007669"/>
    <property type="project" value="InterPro"/>
</dbReference>
<dbReference type="InterPro" id="IPR022812">
    <property type="entry name" value="Dynamin"/>
</dbReference>
<dbReference type="PROSITE" id="PS00410">
    <property type="entry name" value="G_DYNAMIN_1"/>
    <property type="match status" value="1"/>
</dbReference>
<dbReference type="SUPFAM" id="SSF52540">
    <property type="entry name" value="P-loop containing nucleoside triphosphate hydrolases"/>
    <property type="match status" value="1"/>
</dbReference>
<dbReference type="GO" id="GO:0005525">
    <property type="term" value="F:GTP binding"/>
    <property type="evidence" value="ECO:0007669"/>
    <property type="project" value="UniProtKB-KW"/>
</dbReference>
<dbReference type="Proteomes" id="UP001234989">
    <property type="component" value="Chromosome 11"/>
</dbReference>
<dbReference type="GO" id="GO:0005874">
    <property type="term" value="C:microtubule"/>
    <property type="evidence" value="ECO:0007669"/>
    <property type="project" value="TreeGrafter"/>
</dbReference>
<dbReference type="InterPro" id="IPR000375">
    <property type="entry name" value="Dynamin_stalk"/>
</dbReference>
<dbReference type="InterPro" id="IPR027417">
    <property type="entry name" value="P-loop_NTPase"/>
</dbReference>
<sequence>MTSQQVSNDSSSSDPKHLGGVEPQGSVVHAPIVLSFNDMIRPLLDCVDKLRQLNSMQEDIKLPSIFKLGHLNIMQDGIQLPAIVVIGDQSSGKSSVLESLAGISLPRGEGICTRVPLIMKLQNHSETKVYLEYNGKSVPIDEFHVAEAIILATNEIAGHDKGITNIPLTLIVKKNGVPDLTMVDLPGIPTVPVHGKSTDTFEQISEIVMKYITPEESIIVNVLSATVDFPACECFKMSKKVDKTGERTLVVVTKVDRAPEGLLEKVTTNDMNVGLGYVCVKIRIANESYEEALSEEARLFETHALLSKMDKSMVSIPVLAHKLVQIQANIISKCFLDIEKKINDKLASLAIESLKKNFLGVEFDEYTEDFDKQCAAKWSELIDLELKQYSAELRSKYPDEKEDNLFVELMFLNEAQRIGFPDFLDVLQKNVRDISATTEEFVGKLWNYIEGVVIEVLMHHSGSCPKLQYFIKRAVQNLIANKKDKSPKDVVQQAFELKMTMAAYWKIVFSPQKLGNHEIKVEIVNDRMATLHVRFFAYWQFAFGLEKFVNEIKDEVLGDLIASHGGGSESSLQESLVAEMCFRLKRSVKLLEELKEMVAKIMEYSLGSSY</sequence>
<dbReference type="Pfam" id="PF01031">
    <property type="entry name" value="Dynamin_M"/>
    <property type="match status" value="1"/>
</dbReference>
<dbReference type="PRINTS" id="PR00195">
    <property type="entry name" value="DYNAMIN"/>
</dbReference>
<keyword evidence="2 3" id="KW-0342">GTP-binding</keyword>
<dbReference type="PANTHER" id="PTHR11566">
    <property type="entry name" value="DYNAMIN"/>
    <property type="match status" value="1"/>
</dbReference>
<dbReference type="GO" id="GO:0008017">
    <property type="term" value="F:microtubule binding"/>
    <property type="evidence" value="ECO:0007669"/>
    <property type="project" value="TreeGrafter"/>
</dbReference>
<proteinExistence type="inferred from homology"/>
<evidence type="ECO:0000259" key="5">
    <source>
        <dbReference type="PROSITE" id="PS51718"/>
    </source>
</evidence>
<evidence type="ECO:0000256" key="4">
    <source>
        <dbReference type="SAM" id="MobiDB-lite"/>
    </source>
</evidence>
<evidence type="ECO:0000313" key="6">
    <source>
        <dbReference type="EMBL" id="WMV56132.1"/>
    </source>
</evidence>
<dbReference type="Pfam" id="PF00350">
    <property type="entry name" value="Dynamin_N"/>
    <property type="match status" value="1"/>
</dbReference>
<evidence type="ECO:0000313" key="7">
    <source>
        <dbReference type="Proteomes" id="UP001234989"/>
    </source>
</evidence>
<keyword evidence="7" id="KW-1185">Reference proteome</keyword>
<evidence type="ECO:0000256" key="2">
    <source>
        <dbReference type="ARBA" id="ARBA00023134"/>
    </source>
</evidence>
<keyword evidence="1 3" id="KW-0547">Nucleotide-binding</keyword>
<name>A0AAF0ZXH5_SOLVR</name>
<dbReference type="PANTHER" id="PTHR11566:SF173">
    <property type="entry name" value="DYNAMIN-RELATED PROTEIN 4C"/>
    <property type="match status" value="1"/>
</dbReference>
<organism evidence="6 7">
    <name type="scientific">Solanum verrucosum</name>
    <dbReference type="NCBI Taxonomy" id="315347"/>
    <lineage>
        <taxon>Eukaryota</taxon>
        <taxon>Viridiplantae</taxon>
        <taxon>Streptophyta</taxon>
        <taxon>Embryophyta</taxon>
        <taxon>Tracheophyta</taxon>
        <taxon>Spermatophyta</taxon>
        <taxon>Magnoliopsida</taxon>
        <taxon>eudicotyledons</taxon>
        <taxon>Gunneridae</taxon>
        <taxon>Pentapetalae</taxon>
        <taxon>asterids</taxon>
        <taxon>lamiids</taxon>
        <taxon>Solanales</taxon>
        <taxon>Solanaceae</taxon>
        <taxon>Solanoideae</taxon>
        <taxon>Solaneae</taxon>
        <taxon>Solanum</taxon>
    </lineage>
</organism>
<dbReference type="CDD" id="cd08771">
    <property type="entry name" value="DLP_1"/>
    <property type="match status" value="1"/>
</dbReference>
<evidence type="ECO:0000256" key="1">
    <source>
        <dbReference type="ARBA" id="ARBA00022741"/>
    </source>
</evidence>